<evidence type="ECO:0000313" key="6">
    <source>
        <dbReference type="Proteomes" id="UP000530403"/>
    </source>
</evidence>
<evidence type="ECO:0000313" key="4">
    <source>
        <dbReference type="EMBL" id="NYE40697.1"/>
    </source>
</evidence>
<dbReference type="GO" id="GO:0004519">
    <property type="term" value="F:endonuclease activity"/>
    <property type="evidence" value="ECO:0007669"/>
    <property type="project" value="InterPro"/>
</dbReference>
<evidence type="ECO:0000313" key="5">
    <source>
        <dbReference type="Proteomes" id="UP000498980"/>
    </source>
</evidence>
<dbReference type="InterPro" id="IPR046462">
    <property type="entry name" value="TerL_nuclease"/>
</dbReference>
<dbReference type="PANTHER" id="PTHR41287:SF1">
    <property type="entry name" value="PROTEIN YMFN"/>
    <property type="match status" value="1"/>
</dbReference>
<dbReference type="InterPro" id="IPR027417">
    <property type="entry name" value="P-loop_NTPase"/>
</dbReference>
<reference evidence="4 6" key="2">
    <citation type="submission" date="2020-07" db="EMBL/GenBank/DDBJ databases">
        <title>Sequencing the genomes of 1000 actinobacteria strains.</title>
        <authorList>
            <person name="Klenk H.-P."/>
        </authorList>
    </citation>
    <scope>NUCLEOTIDE SEQUENCE [LARGE SCALE GENOMIC DNA]</scope>
    <source>
        <strain evidence="4 6">DSM 41455</strain>
    </source>
</reference>
<evidence type="ECO:0000313" key="3">
    <source>
        <dbReference type="EMBL" id="GFM97000.1"/>
    </source>
</evidence>
<dbReference type="Gene3D" id="3.40.50.300">
    <property type="entry name" value="P-loop containing nucleotide triphosphate hydrolases"/>
    <property type="match status" value="1"/>
</dbReference>
<organism evidence="3 5">
    <name type="scientific">Streptomyces fulvorobeus</name>
    <dbReference type="NCBI Taxonomy" id="284028"/>
    <lineage>
        <taxon>Bacteria</taxon>
        <taxon>Bacillati</taxon>
        <taxon>Actinomycetota</taxon>
        <taxon>Actinomycetes</taxon>
        <taxon>Kitasatosporales</taxon>
        <taxon>Streptomycetaceae</taxon>
        <taxon>Streptomyces</taxon>
    </lineage>
</organism>
<dbReference type="AlphaFoldDB" id="A0A7J0C3D7"/>
<feature type="domain" description="Terminase large subunit-like endonuclease" evidence="2">
    <location>
        <begin position="278"/>
        <end position="578"/>
    </location>
</feature>
<dbReference type="InterPro" id="IPR005021">
    <property type="entry name" value="Terminase_largesu-like"/>
</dbReference>
<dbReference type="PANTHER" id="PTHR41287">
    <property type="match status" value="1"/>
</dbReference>
<dbReference type="Proteomes" id="UP000530403">
    <property type="component" value="Unassembled WGS sequence"/>
</dbReference>
<evidence type="ECO:0000259" key="2">
    <source>
        <dbReference type="Pfam" id="PF20441"/>
    </source>
</evidence>
<evidence type="ECO:0000259" key="1">
    <source>
        <dbReference type="Pfam" id="PF03354"/>
    </source>
</evidence>
<protein>
    <submittedName>
        <fullName evidence="3">Lambda phage terminase A</fullName>
    </submittedName>
    <submittedName>
        <fullName evidence="4">Phage terminase large subunit-like protein</fullName>
    </submittedName>
</protein>
<reference evidence="3 5" key="1">
    <citation type="submission" date="2020-05" db="EMBL/GenBank/DDBJ databases">
        <title>Whole genome shotgun sequence of Streptomyces fulvorobeus NBRC 15897.</title>
        <authorList>
            <person name="Komaki H."/>
            <person name="Tamura T."/>
        </authorList>
    </citation>
    <scope>NUCLEOTIDE SEQUENCE [LARGE SCALE GENOMIC DNA]</scope>
    <source>
        <strain evidence="3 5">NBRC 15897</strain>
    </source>
</reference>
<gene>
    <name evidence="3" type="primary">A</name>
    <name evidence="4" type="ORF">HEB29_001708</name>
    <name evidence="3" type="ORF">Sfulv_18110</name>
</gene>
<keyword evidence="5" id="KW-1185">Reference proteome</keyword>
<name>A0A7J0C3D7_9ACTN</name>
<dbReference type="RefSeq" id="WP_173313131.1">
    <property type="nucleotide sequence ID" value="NZ_BAAAUE010000007.1"/>
</dbReference>
<sequence>MAVTKGTASSTKARRTKLTAEIDQAITRWVDEGLVDATEWMTQGRRPLLVTQLPAAPGTWFDPVAVERVLKFFLLLKQLIGRHAGHEFRLMDWQVRYLIAPVFGLKRPDGYRVIRTVWFEIPRKNGKSTLCSGLGLYLAFADREAGAEVYAAAGDKDQANIVFRAAANMASGSPPLKRKLGRRGIQRKLLEHPVTHSIFRALSSEGLRAHGLNVHGGVIDEVHVHRNPDVVDALETGTGSRAQPLIIFITTADDGGESGSVYATKREEIEVLAGGHAEDDTVYGVIFGADHEDESFDAFAEDTLRTANPGYGITVLADYLAAKAAQARRSPAQLNRYLRLHLNVRTKQTTRWLSMDDWDRSAREPVSNLPVPVDLADLEGRDCYGGLDLSSTTDMTAFSLWFPPETDDPDEPHIWVPFFWLPEDNLKKLERATKVPLECWSETDAHAGPALRLTEGNVVDYRAVRSLVTDDLAERFNILAVGYDRWNATETVSELMDAGVEMEQVSQGYAGLNQPCQQLERLVLSSRVSHGGHPILRWHVDCVGIKTNSDGYVKPVKPDRQVSSKRIDGVASGLNALAMHLLRAEPEEKPEPNVRYIG</sequence>
<dbReference type="Pfam" id="PF20441">
    <property type="entry name" value="TerL_nuclease"/>
    <property type="match status" value="1"/>
</dbReference>
<proteinExistence type="predicted"/>
<feature type="domain" description="Terminase large subunit-like ATPase" evidence="1">
    <location>
        <begin position="97"/>
        <end position="263"/>
    </location>
</feature>
<comment type="caution">
    <text evidence="3">The sequence shown here is derived from an EMBL/GenBank/DDBJ whole genome shotgun (WGS) entry which is preliminary data.</text>
</comment>
<dbReference type="EMBL" id="JACCCF010000001">
    <property type="protein sequence ID" value="NYE40697.1"/>
    <property type="molecule type" value="Genomic_DNA"/>
</dbReference>
<dbReference type="InterPro" id="IPR046461">
    <property type="entry name" value="TerL_ATPase"/>
</dbReference>
<dbReference type="EMBL" id="BLWC01000001">
    <property type="protein sequence ID" value="GFM97000.1"/>
    <property type="molecule type" value="Genomic_DNA"/>
</dbReference>
<dbReference type="Proteomes" id="UP000498980">
    <property type="component" value="Unassembled WGS sequence"/>
</dbReference>
<dbReference type="Pfam" id="PF03354">
    <property type="entry name" value="TerL_ATPase"/>
    <property type="match status" value="1"/>
</dbReference>
<accession>A0A7J0C3D7</accession>